<evidence type="ECO:0000313" key="1">
    <source>
        <dbReference type="EMBL" id="QXV74645.1"/>
    </source>
</evidence>
<dbReference type="Proteomes" id="UP000828713">
    <property type="component" value="Segment"/>
</dbReference>
<protein>
    <submittedName>
        <fullName evidence="1">Uncharacterized protein</fullName>
    </submittedName>
</protein>
<organism evidence="1 2">
    <name type="scientific">Rhizobium phage RHEph21</name>
    <dbReference type="NCBI Taxonomy" id="2836134"/>
    <lineage>
        <taxon>Viruses</taxon>
        <taxon>Duplodnaviria</taxon>
        <taxon>Heunggongvirae</taxon>
        <taxon>Uroviricota</taxon>
        <taxon>Caudoviricetes</taxon>
        <taxon>Autographivirales</taxon>
        <taxon>Autographivirales incertae sedis</taxon>
        <taxon>Chamilpavirus</taxon>
        <taxon>Chamilpavirus RHEph21</taxon>
    </lineage>
</organism>
<reference evidence="1" key="1">
    <citation type="submission" date="2021-04" db="EMBL/GenBank/DDBJ databases">
        <title>The Hidden Diversity of Double-Stranded DNA Phages in the Symbiotic Bacterium Rhizobium.</title>
        <authorList>
            <person name="Santamaria R.I."/>
            <person name="Bustos P."/>
            <person name="Cauwenberghe J.V."/>
            <person name="Gonzalez V."/>
        </authorList>
    </citation>
    <scope>NUCLEOTIDE SEQUENCE</scope>
</reference>
<dbReference type="EMBL" id="MW980070">
    <property type="protein sequence ID" value="QXV74645.1"/>
    <property type="molecule type" value="Genomic_DNA"/>
</dbReference>
<accession>A0AAE8AVU7</accession>
<name>A0AAE8AVU7_9CAUD</name>
<evidence type="ECO:0000313" key="2">
    <source>
        <dbReference type="Proteomes" id="UP000828713"/>
    </source>
</evidence>
<sequence>MAAIFAAFFVVAVVLMKAEHAATERRLQRKVDEYKMYLDNTHASIRVHRDQLRRDYGILYDAPCDWYRKVTKGALDQ</sequence>
<proteinExistence type="predicted"/>
<keyword evidence="2" id="KW-1185">Reference proteome</keyword>